<dbReference type="SMART" id="SM00700">
    <property type="entry name" value="JHBP"/>
    <property type="match status" value="1"/>
</dbReference>
<dbReference type="InterPro" id="IPR038606">
    <property type="entry name" value="To_sf"/>
</dbReference>
<dbReference type="Gene3D" id="3.15.10.30">
    <property type="entry name" value="Haemolymph juvenile hormone binding protein"/>
    <property type="match status" value="1"/>
</dbReference>
<dbReference type="AlphaFoldDB" id="A0A9P0WV37"/>
<comment type="caution">
    <text evidence="1">The sequence shown here is derived from an EMBL/GenBank/DDBJ whole genome shotgun (WGS) entry which is preliminary data.</text>
</comment>
<reference evidence="1" key="1">
    <citation type="submission" date="2022-05" db="EMBL/GenBank/DDBJ databases">
        <authorList>
            <person name="Okamura Y."/>
        </authorList>
    </citation>
    <scope>NUCLEOTIDE SEQUENCE</scope>
</reference>
<dbReference type="Pfam" id="PF06585">
    <property type="entry name" value="JHBP"/>
    <property type="match status" value="1"/>
</dbReference>
<dbReference type="Proteomes" id="UP001152562">
    <property type="component" value="Unassembled WGS sequence"/>
</dbReference>
<proteinExistence type="predicted"/>
<keyword evidence="2" id="KW-1185">Reference proteome</keyword>
<name>A0A9P0WV37_PIEBR</name>
<sequence length="258" mass="29197">MLSYQITPSYTKRIKVETFFVCTIKCLHKSDKMKFLVFGLALLVAGASAFPEAQVSELQGRDFADNVRSIIELFRQLIKDNNFDPFILERREREVVLLPYVNLQYLVEELEITGASNIVINKLDYSNVFSRFRYDLELPELAFSLGNAKINGLLLSRNLNSELAGSLKISGVRLAGEAYVTIDILAGGTINIDSLEARFDLAGLEAEIEVTVQENDLSERVNVFINERIPAWIKDNENDINRVLATVIRTVAQYLLNR</sequence>
<organism evidence="1 2">
    <name type="scientific">Pieris brassicae</name>
    <name type="common">White butterfly</name>
    <name type="synonym">Large white butterfly</name>
    <dbReference type="NCBI Taxonomy" id="7116"/>
    <lineage>
        <taxon>Eukaryota</taxon>
        <taxon>Metazoa</taxon>
        <taxon>Ecdysozoa</taxon>
        <taxon>Arthropoda</taxon>
        <taxon>Hexapoda</taxon>
        <taxon>Insecta</taxon>
        <taxon>Pterygota</taxon>
        <taxon>Neoptera</taxon>
        <taxon>Endopterygota</taxon>
        <taxon>Lepidoptera</taxon>
        <taxon>Glossata</taxon>
        <taxon>Ditrysia</taxon>
        <taxon>Papilionoidea</taxon>
        <taxon>Pieridae</taxon>
        <taxon>Pierinae</taxon>
        <taxon>Pieris</taxon>
    </lineage>
</organism>
<evidence type="ECO:0000313" key="1">
    <source>
        <dbReference type="EMBL" id="CAH3857455.1"/>
    </source>
</evidence>
<accession>A0A9P0WV37</accession>
<protein>
    <submittedName>
        <fullName evidence="1">Uncharacterized protein</fullName>
    </submittedName>
</protein>
<dbReference type="PANTHER" id="PTHR11008:SF9">
    <property type="entry name" value="PROTEIN TAKEOUT-LIKE PROTEIN"/>
    <property type="match status" value="1"/>
</dbReference>
<dbReference type="InterPro" id="IPR010562">
    <property type="entry name" value="Haemolymph_juvenile_hormone-bd"/>
</dbReference>
<dbReference type="PANTHER" id="PTHR11008">
    <property type="entry name" value="PROTEIN TAKEOUT-LIKE PROTEIN"/>
    <property type="match status" value="1"/>
</dbReference>
<gene>
    <name evidence="1" type="ORF">PIBRA_LOCUS416</name>
</gene>
<dbReference type="EMBL" id="CALOZG010000001">
    <property type="protein sequence ID" value="CAH3857455.1"/>
    <property type="molecule type" value="Genomic_DNA"/>
</dbReference>
<evidence type="ECO:0000313" key="2">
    <source>
        <dbReference type="Proteomes" id="UP001152562"/>
    </source>
</evidence>